<dbReference type="EMBL" id="QQBC01000004">
    <property type="protein sequence ID" value="RDI66552.1"/>
    <property type="molecule type" value="Genomic_DNA"/>
</dbReference>
<evidence type="ECO:0000256" key="4">
    <source>
        <dbReference type="SAM" id="Phobius"/>
    </source>
</evidence>
<feature type="transmembrane region" description="Helical" evidence="4">
    <location>
        <begin position="32"/>
        <end position="54"/>
    </location>
</feature>
<protein>
    <submittedName>
        <fullName evidence="5">Mce-associated membrane protein</fullName>
    </submittedName>
</protein>
<dbReference type="RefSeq" id="WP_067993948.1">
    <property type="nucleotide sequence ID" value="NZ_QQBC01000004.1"/>
</dbReference>
<organism evidence="5 6">
    <name type="scientific">Nocardia pseudobrasiliensis</name>
    <dbReference type="NCBI Taxonomy" id="45979"/>
    <lineage>
        <taxon>Bacteria</taxon>
        <taxon>Bacillati</taxon>
        <taxon>Actinomycetota</taxon>
        <taxon>Actinomycetes</taxon>
        <taxon>Mycobacteriales</taxon>
        <taxon>Nocardiaceae</taxon>
        <taxon>Nocardia</taxon>
    </lineage>
</organism>
<comment type="subcellular location">
    <subcellularLocation>
        <location evidence="1">Membrane</location>
    </subcellularLocation>
</comment>
<evidence type="ECO:0000256" key="2">
    <source>
        <dbReference type="ARBA" id="ARBA00023136"/>
    </source>
</evidence>
<dbReference type="PANTHER" id="PTHR37042:SF4">
    <property type="entry name" value="OUTER MEMBRANE PROTEIN RV1973"/>
    <property type="match status" value="1"/>
</dbReference>
<dbReference type="Proteomes" id="UP000254869">
    <property type="component" value="Unassembled WGS sequence"/>
</dbReference>
<dbReference type="PANTHER" id="PTHR37042">
    <property type="entry name" value="OUTER MEMBRANE PROTEIN RV1973"/>
    <property type="match status" value="1"/>
</dbReference>
<reference evidence="5 6" key="1">
    <citation type="submission" date="2018-07" db="EMBL/GenBank/DDBJ databases">
        <title>Genomic Encyclopedia of Type Strains, Phase IV (KMG-IV): sequencing the most valuable type-strain genomes for metagenomic binning, comparative biology and taxonomic classification.</title>
        <authorList>
            <person name="Goeker M."/>
        </authorList>
    </citation>
    <scope>NUCLEOTIDE SEQUENCE [LARGE SCALE GENOMIC DNA]</scope>
    <source>
        <strain evidence="5 6">DSM 44290</strain>
    </source>
</reference>
<evidence type="ECO:0000256" key="3">
    <source>
        <dbReference type="SAM" id="MobiDB-lite"/>
    </source>
</evidence>
<keyword evidence="4" id="KW-0812">Transmembrane</keyword>
<feature type="region of interest" description="Disordered" evidence="3">
    <location>
        <begin position="1"/>
        <end position="20"/>
    </location>
</feature>
<gene>
    <name evidence="5" type="ORF">DFR76_104302</name>
</gene>
<dbReference type="GO" id="GO:0016020">
    <property type="term" value="C:membrane"/>
    <property type="evidence" value="ECO:0007669"/>
    <property type="project" value="UniProtKB-SubCell"/>
</dbReference>
<sequence>MSDQPSETTETTETDAPARRGRWRISLGRKAIAAQAGTVALLGAAVGVGAYYYVQNDDGRELLAAHEDARQAACRYGPVLADYDAKNLDPYFAAVLDGATGDWRKQFDSTSKDLRDVLAKGEVVSKAEDVQCAIRDGDRASAEAIVVIGQTITSLGTQGKPQPGQLSMVMRLEKDGGRWLVNKVDSPLASPRPNG</sequence>
<name>A0A370I744_9NOCA</name>
<evidence type="ECO:0000313" key="5">
    <source>
        <dbReference type="EMBL" id="RDI66552.1"/>
    </source>
</evidence>
<comment type="caution">
    <text evidence="5">The sequence shown here is derived from an EMBL/GenBank/DDBJ whole genome shotgun (WGS) entry which is preliminary data.</text>
</comment>
<proteinExistence type="predicted"/>
<keyword evidence="2 4" id="KW-0472">Membrane</keyword>
<dbReference type="STRING" id="1210086.GCA_001613105_01499"/>
<evidence type="ECO:0000256" key="1">
    <source>
        <dbReference type="ARBA" id="ARBA00004370"/>
    </source>
</evidence>
<evidence type="ECO:0000313" key="6">
    <source>
        <dbReference type="Proteomes" id="UP000254869"/>
    </source>
</evidence>
<keyword evidence="6" id="KW-1185">Reference proteome</keyword>
<keyword evidence="4" id="KW-1133">Transmembrane helix</keyword>
<accession>A0A370I744</accession>
<dbReference type="AlphaFoldDB" id="A0A370I744"/>